<accession>A0A090M1G0</accession>
<dbReference type="Gene3D" id="2.60.40.10">
    <property type="entry name" value="Immunoglobulins"/>
    <property type="match status" value="6"/>
</dbReference>
<keyword evidence="3" id="KW-1185">Reference proteome</keyword>
<feature type="domain" description="IPT/TIG" evidence="1">
    <location>
        <begin position="103"/>
        <end position="190"/>
    </location>
</feature>
<evidence type="ECO:0000313" key="3">
    <source>
        <dbReference type="Proteomes" id="UP000009170"/>
    </source>
</evidence>
<gene>
    <name evidence="2" type="ORF">OT_ostta05g03650</name>
</gene>
<protein>
    <submittedName>
        <fullName evidence="2">Immunoglobulin-like fold</fullName>
    </submittedName>
</protein>
<dbReference type="InterPro" id="IPR014756">
    <property type="entry name" value="Ig_E-set"/>
</dbReference>
<dbReference type="SUPFAM" id="SSF81296">
    <property type="entry name" value="E set domains"/>
    <property type="match status" value="6"/>
</dbReference>
<proteinExistence type="predicted"/>
<dbReference type="SMART" id="SM00429">
    <property type="entry name" value="IPT"/>
    <property type="match status" value="3"/>
</dbReference>
<feature type="domain" description="IPT/TIG" evidence="1">
    <location>
        <begin position="795"/>
        <end position="885"/>
    </location>
</feature>
<dbReference type="OrthoDB" id="10386310at2759"/>
<dbReference type="RefSeq" id="XP_003079471.2">
    <property type="nucleotide sequence ID" value="XM_003079423.2"/>
</dbReference>
<dbReference type="Proteomes" id="UP000009170">
    <property type="component" value="Unassembled WGS sequence"/>
</dbReference>
<dbReference type="EMBL" id="CAID01000005">
    <property type="protein sequence ID" value="CEF98075.1"/>
    <property type="molecule type" value="Genomic_DNA"/>
</dbReference>
<dbReference type="GeneID" id="9835172"/>
<comment type="caution">
    <text evidence="2">The sequence shown here is derived from an EMBL/GenBank/DDBJ whole genome shotgun (WGS) entry which is preliminary data.</text>
</comment>
<dbReference type="InterPro" id="IPR013783">
    <property type="entry name" value="Ig-like_fold"/>
</dbReference>
<dbReference type="AlphaFoldDB" id="A0A090M1G0"/>
<dbReference type="InParanoid" id="A0A090M1G0"/>
<evidence type="ECO:0000313" key="2">
    <source>
        <dbReference type="EMBL" id="CEF98075.1"/>
    </source>
</evidence>
<name>A0A090M1G0_OSTTA</name>
<sequence>MGAGFHVIPDAGVVYASTKVEIHGSGYAQAYLPPLGCRFGEVVVDKDASSSTSEKIECPNVTSALAGFVAVGIAQYTNRRYVPGADDVVVSKSLDVSFEFVKPWKLTWVNPEYVYKSGGETLRLTGQHFRPGMQCTFVESSLTSGFRFVSSALATCETRASSESTGTVDLSLTPAHAVGGTTAGVDYQVAPIIDGPVESTSAIGSDVTIQASNLASFNGASASFTASPVRIGCWFNGIWVEATLVSTRALKCTTPNVVKGDVSLSVMDMYSQRMFPTNSSQTGWFTTFSVLEGETIDHIIPEIGSAMRSSPADSSTLIEFYGDALIAGSRSIAARICKTLNPETLPVLLPVLVTGQSKSKCDFPTEPSETVALETLTYGFHAVLQGVVRHPGAQFQVVSPPQVTSVVPGFLREATIATFSGQNLKNEWSPTKCTFDGTSSDAYVISSALLRCIIPLYDDLPLGSSTSAHTIVLGVTFNVLTSAAGVSSIAWVPIASNLASITPSVGATSGGTRTVLKLSGETIPTASYYTPSCRFGTIVTSAIHVPGGGVACTSPAHVSQNVTVGIDEESAVEFQYVPDIVVTSVSPPALPQTGGYLSVYLESALNYSYSAECVFVTSGGDKVKTSLAVDANDGVLKCEAPETGIGFATMAVVFATTSMNNTAFIDEAAGNYVEIEVRVATPSVDVFLPTGANWVYAEDVIHVTTSDGSLLGGSAEFGGYLCSFIRAAQSGGSVYVSTATKLSAAMLKCEVPDMDTLVPAAESGFEVLVSICTENEFLVGQCTSLAGTRLRYEKKMNVTSISPVNGTEAGGDLVVLVDSATIKGFGANVPSCRFGTIYPVSASGVVGVSAAGELQCTTPAHVAGIVPVSVPPLGIGFAALTFTYTTVGTTQSDVKETMGNDPYVSASLTPPNPMITEVSPWVGWSGTVITLTGTHLPIGPDVKCKFGAVSVDAQVVSTALIRCGTIVPVTDYEVEEQLVAVTTSTGDDNPNVTAISHYVTTRGDILEADATDGWQQGGNTVHVSIAKWVPEGYTTCLFGTISVQSRGGDGYGAIGKASLSRLSQWWSDSTDGTEIECVSPAQGPGTVEFGVSISGSTIKSYNGTTFTYI</sequence>
<feature type="domain" description="IPT/TIG" evidence="1">
    <location>
        <begin position="912"/>
        <end position="1109"/>
    </location>
</feature>
<dbReference type="InterPro" id="IPR002909">
    <property type="entry name" value="IPT_dom"/>
</dbReference>
<dbReference type="KEGG" id="ota:OT_ostta05g03650"/>
<organism evidence="2 3">
    <name type="scientific">Ostreococcus tauri</name>
    <name type="common">Marine green alga</name>
    <dbReference type="NCBI Taxonomy" id="70448"/>
    <lineage>
        <taxon>Eukaryota</taxon>
        <taxon>Viridiplantae</taxon>
        <taxon>Chlorophyta</taxon>
        <taxon>Mamiellophyceae</taxon>
        <taxon>Mamiellales</taxon>
        <taxon>Bathycoccaceae</taxon>
        <taxon>Ostreococcus</taxon>
    </lineage>
</organism>
<evidence type="ECO:0000259" key="1">
    <source>
        <dbReference type="SMART" id="SM00429"/>
    </source>
</evidence>
<reference evidence="3" key="1">
    <citation type="journal article" date="2006" name="Proc. Natl. Acad. Sci. U.S.A.">
        <title>Genome analysis of the smallest free-living eukaryote Ostreococcus tauri unveils many unique features.</title>
        <authorList>
            <person name="Derelle E."/>
            <person name="Ferraz C."/>
            <person name="Rombauts S."/>
            <person name="Rouze P."/>
            <person name="Worden A.Z."/>
            <person name="Robbens S."/>
            <person name="Partensky F."/>
            <person name="Degroeve S."/>
            <person name="Echeynie S."/>
            <person name="Cooke R."/>
            <person name="Saeys Y."/>
            <person name="Wuyts J."/>
            <person name="Jabbari K."/>
            <person name="Bowler C."/>
            <person name="Panaud O."/>
            <person name="Piegu B."/>
            <person name="Ball S.G."/>
            <person name="Ral J.-P."/>
            <person name="Bouget F.-Y."/>
            <person name="Piganeau G."/>
            <person name="De Baets B."/>
            <person name="Picard A."/>
            <person name="Delseny M."/>
            <person name="Demaille J."/>
            <person name="Van de Peer Y."/>
            <person name="Moreau H."/>
        </authorList>
    </citation>
    <scope>NUCLEOTIDE SEQUENCE [LARGE SCALE GENOMIC DNA]</scope>
    <source>
        <strain evidence="3">OTTH 0595 / CCAP 157/2 / RCC745</strain>
    </source>
</reference>
<reference evidence="2 3" key="2">
    <citation type="journal article" date="2014" name="BMC Genomics">
        <title>An improved genome of the model marine alga Ostreococcus tauri unfolds by assessing Illumina de novo assemblies.</title>
        <authorList>
            <person name="Blanc-Mathieu R."/>
            <person name="Verhelst B."/>
            <person name="Derelle E."/>
            <person name="Rombauts S."/>
            <person name="Bouget F.Y."/>
            <person name="Carre I."/>
            <person name="Chateau A."/>
            <person name="Eyre-Walker A."/>
            <person name="Grimsley N."/>
            <person name="Moreau H."/>
            <person name="Piegu B."/>
            <person name="Rivals E."/>
            <person name="Schackwitz W."/>
            <person name="Van de Peer Y."/>
            <person name="Piganeau G."/>
        </authorList>
    </citation>
    <scope>NUCLEOTIDE SEQUENCE [LARGE SCALE GENOMIC DNA]</scope>
    <source>
        <strain evidence="3">OTTH 0595 / CCAP 157/2 / RCC745</strain>
    </source>
</reference>
<dbReference type="Pfam" id="PF01833">
    <property type="entry name" value="TIG"/>
    <property type="match status" value="4"/>
</dbReference>